<proteinExistence type="predicted"/>
<organism evidence="1 2">
    <name type="scientific">Armillaria tabescens</name>
    <name type="common">Ringless honey mushroom</name>
    <name type="synonym">Agaricus tabescens</name>
    <dbReference type="NCBI Taxonomy" id="1929756"/>
    <lineage>
        <taxon>Eukaryota</taxon>
        <taxon>Fungi</taxon>
        <taxon>Dikarya</taxon>
        <taxon>Basidiomycota</taxon>
        <taxon>Agaricomycotina</taxon>
        <taxon>Agaricomycetes</taxon>
        <taxon>Agaricomycetidae</taxon>
        <taxon>Agaricales</taxon>
        <taxon>Marasmiineae</taxon>
        <taxon>Physalacriaceae</taxon>
        <taxon>Desarmillaria</taxon>
    </lineage>
</organism>
<evidence type="ECO:0008006" key="3">
    <source>
        <dbReference type="Google" id="ProtNLM"/>
    </source>
</evidence>
<gene>
    <name evidence="1" type="ORF">EV420DRAFT_1234959</name>
</gene>
<reference evidence="1" key="1">
    <citation type="submission" date="2023-06" db="EMBL/GenBank/DDBJ databases">
        <authorList>
            <consortium name="Lawrence Berkeley National Laboratory"/>
            <person name="Ahrendt S."/>
            <person name="Sahu N."/>
            <person name="Indic B."/>
            <person name="Wong-Bajracharya J."/>
            <person name="Merenyi Z."/>
            <person name="Ke H.-M."/>
            <person name="Monk M."/>
            <person name="Kocsube S."/>
            <person name="Drula E."/>
            <person name="Lipzen A."/>
            <person name="Balint B."/>
            <person name="Henrissat B."/>
            <person name="Andreopoulos B."/>
            <person name="Martin F.M."/>
            <person name="Harder C.B."/>
            <person name="Rigling D."/>
            <person name="Ford K.L."/>
            <person name="Foster G.D."/>
            <person name="Pangilinan J."/>
            <person name="Papanicolaou A."/>
            <person name="Barry K."/>
            <person name="LaButti K."/>
            <person name="Viragh M."/>
            <person name="Koriabine M."/>
            <person name="Yan M."/>
            <person name="Riley R."/>
            <person name="Champramary S."/>
            <person name="Plett K.L."/>
            <person name="Tsai I.J."/>
            <person name="Slot J."/>
            <person name="Sipos G."/>
            <person name="Plett J."/>
            <person name="Nagy L.G."/>
            <person name="Grigoriev I.V."/>
        </authorList>
    </citation>
    <scope>NUCLEOTIDE SEQUENCE</scope>
    <source>
        <strain evidence="1">CCBAS 213</strain>
    </source>
</reference>
<evidence type="ECO:0000313" key="2">
    <source>
        <dbReference type="Proteomes" id="UP001175211"/>
    </source>
</evidence>
<dbReference type="AlphaFoldDB" id="A0AA39NCI9"/>
<evidence type="ECO:0000313" key="1">
    <source>
        <dbReference type="EMBL" id="KAK0463132.1"/>
    </source>
</evidence>
<accession>A0AA39NCI9</accession>
<feature type="non-terminal residue" evidence="1">
    <location>
        <position position="1"/>
    </location>
</feature>
<keyword evidence="2" id="KW-1185">Reference proteome</keyword>
<dbReference type="RefSeq" id="XP_060334598.1">
    <property type="nucleotide sequence ID" value="XM_060466573.1"/>
</dbReference>
<dbReference type="Proteomes" id="UP001175211">
    <property type="component" value="Unassembled WGS sequence"/>
</dbReference>
<protein>
    <recommendedName>
        <fullName evidence="3">Reverse transcriptase domain-containing protein</fullName>
    </recommendedName>
</protein>
<sequence>NRDLTMPENYHIIRLQSCLTCLMKLLTLIIDFCVTEWMDNANILPCSQNSFCHGNCTHNNSFILHMAIDHAHTQGHILYVTFIDLENAFSSMDLSVLWNKLHCLGIGGLMYD</sequence>
<dbReference type="EMBL" id="JAUEPS010000008">
    <property type="protein sequence ID" value="KAK0463132.1"/>
    <property type="molecule type" value="Genomic_DNA"/>
</dbReference>
<dbReference type="GeneID" id="85350121"/>
<feature type="non-terminal residue" evidence="1">
    <location>
        <position position="112"/>
    </location>
</feature>
<comment type="caution">
    <text evidence="1">The sequence shown here is derived from an EMBL/GenBank/DDBJ whole genome shotgun (WGS) entry which is preliminary data.</text>
</comment>
<name>A0AA39NCI9_ARMTA</name>